<dbReference type="InterPro" id="IPR057793">
    <property type="entry name" value="YnfU-like"/>
</dbReference>
<evidence type="ECO:0000313" key="2">
    <source>
        <dbReference type="Proteomes" id="UP001174867"/>
    </source>
</evidence>
<dbReference type="EMBL" id="JAUJYW010000004">
    <property type="protein sequence ID" value="MDN8600102.1"/>
    <property type="molecule type" value="Genomic_DNA"/>
</dbReference>
<dbReference type="Proteomes" id="UP001174867">
    <property type="component" value="Unassembled WGS sequence"/>
</dbReference>
<dbReference type="NCBIfam" id="NF038384">
    <property type="entry name" value="zinc_YnfU_fam"/>
    <property type="match status" value="1"/>
</dbReference>
<organism evidence="1 2">
    <name type="scientific">Citrobacter enshiensis</name>
    <dbReference type="NCBI Taxonomy" id="2971264"/>
    <lineage>
        <taxon>Bacteria</taxon>
        <taxon>Pseudomonadati</taxon>
        <taxon>Pseudomonadota</taxon>
        <taxon>Gammaproteobacteria</taxon>
        <taxon>Enterobacterales</taxon>
        <taxon>Enterobacteriaceae</taxon>
        <taxon>Citrobacter</taxon>
    </lineage>
</organism>
<keyword evidence="2" id="KW-1185">Reference proteome</keyword>
<accession>A0ABT8PUS3</accession>
<comment type="caution">
    <text evidence="1">The sequence shown here is derived from an EMBL/GenBank/DDBJ whole genome shotgun (WGS) entry which is preliminary data.</text>
</comment>
<gene>
    <name evidence="1" type="ORF">Q0A17_11855</name>
</gene>
<reference evidence="1 2" key="1">
    <citation type="submission" date="2023-07" db="EMBL/GenBank/DDBJ databases">
        <title>Citrobacter selenititolerans sp. nov., isolated from seleniferous soil.</title>
        <authorList>
            <person name="Zhang S."/>
            <person name="Li K."/>
            <person name="Peng J."/>
            <person name="Wang H."/>
            <person name="Sun J."/>
            <person name="Guo Y."/>
        </authorList>
    </citation>
    <scope>NUCLEOTIDE SEQUENCE [LARGE SCALE GENOMIC DNA]</scope>
    <source>
        <strain evidence="1 2">S2-9</strain>
    </source>
</reference>
<sequence length="58" mass="6410">MSYTSGLRKFKERPVHVTCPACNHRADQKAGKLRKDAVLECPSCGLLFLPSECWCIGG</sequence>
<name>A0ABT8PUS3_9ENTR</name>
<proteinExistence type="predicted"/>
<protein>
    <submittedName>
        <fullName evidence="1">YnfU family zinc-binding protein</fullName>
    </submittedName>
</protein>
<dbReference type="RefSeq" id="WP_276291888.1">
    <property type="nucleotide sequence ID" value="NZ_CP119862.1"/>
</dbReference>
<dbReference type="Pfam" id="PF23499">
    <property type="entry name" value="YnfU"/>
    <property type="match status" value="1"/>
</dbReference>
<evidence type="ECO:0000313" key="1">
    <source>
        <dbReference type="EMBL" id="MDN8600102.1"/>
    </source>
</evidence>